<evidence type="ECO:0000313" key="2">
    <source>
        <dbReference type="EMBL" id="PIS08792.1"/>
    </source>
</evidence>
<gene>
    <name evidence="2" type="ORF">COT75_04900</name>
</gene>
<feature type="transmembrane region" description="Helical" evidence="1">
    <location>
        <begin position="33"/>
        <end position="55"/>
    </location>
</feature>
<sequence>MENIELISIAAVLIFGSFLAYKSKFFHNKKIGYISFLQIFYLILIPGLLYTIIFSYLLDVLDRPLNDYVFIKDKILISLLLLSILYTYGGLAIHGVAKTVSSYFEKKDRDSLVFKVNEYFHMNFSHNLTFIGGVVTATCFALLELNHFSPYPKESSFLIIILNGCFIGLASVLGLSVYKRRWLELKFFFGSLWLMIIVLIYAVKPYIKNVESYPFTLMLLVAFSILAGLNIFLYVRRIKNKIRINLKVPKDFFE</sequence>
<protein>
    <submittedName>
        <fullName evidence="2">Uncharacterized protein</fullName>
    </submittedName>
</protein>
<keyword evidence="1" id="KW-1133">Transmembrane helix</keyword>
<dbReference type="AlphaFoldDB" id="A0A2H0W802"/>
<dbReference type="Proteomes" id="UP000230093">
    <property type="component" value="Unassembled WGS sequence"/>
</dbReference>
<feature type="transmembrane region" description="Helical" evidence="1">
    <location>
        <begin position="155"/>
        <end position="178"/>
    </location>
</feature>
<feature type="transmembrane region" description="Helical" evidence="1">
    <location>
        <begin position="124"/>
        <end position="143"/>
    </location>
</feature>
<comment type="caution">
    <text evidence="2">The sequence shown here is derived from an EMBL/GenBank/DDBJ whole genome shotgun (WGS) entry which is preliminary data.</text>
</comment>
<feature type="transmembrane region" description="Helical" evidence="1">
    <location>
        <begin position="75"/>
        <end position="97"/>
    </location>
</feature>
<keyword evidence="1" id="KW-0812">Transmembrane</keyword>
<feature type="transmembrane region" description="Helical" evidence="1">
    <location>
        <begin position="6"/>
        <end position="21"/>
    </location>
</feature>
<feature type="transmembrane region" description="Helical" evidence="1">
    <location>
        <begin position="215"/>
        <end position="235"/>
    </location>
</feature>
<dbReference type="EMBL" id="PEZT01000028">
    <property type="protein sequence ID" value="PIS08792.1"/>
    <property type="molecule type" value="Genomic_DNA"/>
</dbReference>
<organism evidence="2 3">
    <name type="scientific">Candidatus Beckwithbacteria bacterium CG10_big_fil_rev_8_21_14_0_10_34_10</name>
    <dbReference type="NCBI Taxonomy" id="1974495"/>
    <lineage>
        <taxon>Bacteria</taxon>
        <taxon>Candidatus Beckwithiibacteriota</taxon>
    </lineage>
</organism>
<keyword evidence="1" id="KW-0472">Membrane</keyword>
<feature type="transmembrane region" description="Helical" evidence="1">
    <location>
        <begin position="185"/>
        <end position="203"/>
    </location>
</feature>
<proteinExistence type="predicted"/>
<reference evidence="3" key="1">
    <citation type="submission" date="2017-09" db="EMBL/GenBank/DDBJ databases">
        <title>Depth-based differentiation of microbial function through sediment-hosted aquifers and enrichment of novel symbionts in the deep terrestrial subsurface.</title>
        <authorList>
            <person name="Probst A.J."/>
            <person name="Ladd B."/>
            <person name="Jarett J.K."/>
            <person name="Geller-Mcgrath D.E."/>
            <person name="Sieber C.M.K."/>
            <person name="Emerson J.B."/>
            <person name="Anantharaman K."/>
            <person name="Thomas B.C."/>
            <person name="Malmstrom R."/>
            <person name="Stieglmeier M."/>
            <person name="Klingl A."/>
            <person name="Woyke T."/>
            <person name="Ryan C.M."/>
            <person name="Banfield J.F."/>
        </authorList>
    </citation>
    <scope>NUCLEOTIDE SEQUENCE [LARGE SCALE GENOMIC DNA]</scope>
</reference>
<evidence type="ECO:0000256" key="1">
    <source>
        <dbReference type="SAM" id="Phobius"/>
    </source>
</evidence>
<accession>A0A2H0W802</accession>
<evidence type="ECO:0000313" key="3">
    <source>
        <dbReference type="Proteomes" id="UP000230093"/>
    </source>
</evidence>
<name>A0A2H0W802_9BACT</name>